<organism evidence="3 4">
    <name type="scientific">Egicoccus halophilus</name>
    <dbReference type="NCBI Taxonomy" id="1670830"/>
    <lineage>
        <taxon>Bacteria</taxon>
        <taxon>Bacillati</taxon>
        <taxon>Actinomycetota</taxon>
        <taxon>Nitriliruptoria</taxon>
        <taxon>Egicoccales</taxon>
        <taxon>Egicoccaceae</taxon>
        <taxon>Egicoccus</taxon>
    </lineage>
</organism>
<sequence length="154" mass="16513">MSGLLDVPRRTPARSTPTRRPPTERALLVLEVLLALAASAGAVGLVGGGLSLGGATARLPFGSTVLAGIALALVNGVLPTVVVVGTLRRRAWARDAHLAVGLALIGWILVQVGYLGWPPHWLQWTYLGWGVAITVLAYRNALVRRSRWRHPDHR</sequence>
<reference evidence="3" key="1">
    <citation type="journal article" date="2014" name="Int. J. Syst. Evol. Microbiol.">
        <title>Complete genome sequence of Corynebacterium casei LMG S-19264T (=DSM 44701T), isolated from a smear-ripened cheese.</title>
        <authorList>
            <consortium name="US DOE Joint Genome Institute (JGI-PGF)"/>
            <person name="Walter F."/>
            <person name="Albersmeier A."/>
            <person name="Kalinowski J."/>
            <person name="Ruckert C."/>
        </authorList>
    </citation>
    <scope>NUCLEOTIDE SEQUENCE</scope>
    <source>
        <strain evidence="3">CGMCC 1.14988</strain>
    </source>
</reference>
<accession>A0A8J3EU77</accession>
<feature type="transmembrane region" description="Helical" evidence="2">
    <location>
        <begin position="27"/>
        <end position="52"/>
    </location>
</feature>
<dbReference type="RefSeq" id="WP_130650013.1">
    <property type="nucleotide sequence ID" value="NZ_BMHA01000008.1"/>
</dbReference>
<keyword evidence="2" id="KW-0812">Transmembrane</keyword>
<feature type="transmembrane region" description="Helical" evidence="2">
    <location>
        <begin position="96"/>
        <end position="115"/>
    </location>
</feature>
<keyword evidence="4" id="KW-1185">Reference proteome</keyword>
<evidence type="ECO:0000313" key="4">
    <source>
        <dbReference type="Proteomes" id="UP000650511"/>
    </source>
</evidence>
<gene>
    <name evidence="3" type="ORF">GCM10011354_22530</name>
</gene>
<feature type="transmembrane region" description="Helical" evidence="2">
    <location>
        <begin position="64"/>
        <end position="84"/>
    </location>
</feature>
<feature type="transmembrane region" description="Helical" evidence="2">
    <location>
        <begin position="121"/>
        <end position="139"/>
    </location>
</feature>
<comment type="caution">
    <text evidence="3">The sequence shown here is derived from an EMBL/GenBank/DDBJ whole genome shotgun (WGS) entry which is preliminary data.</text>
</comment>
<protein>
    <submittedName>
        <fullName evidence="3">Uncharacterized protein</fullName>
    </submittedName>
</protein>
<reference evidence="3" key="2">
    <citation type="submission" date="2020-09" db="EMBL/GenBank/DDBJ databases">
        <authorList>
            <person name="Sun Q."/>
            <person name="Zhou Y."/>
        </authorList>
    </citation>
    <scope>NUCLEOTIDE SEQUENCE</scope>
    <source>
        <strain evidence="3">CGMCC 1.14988</strain>
    </source>
</reference>
<evidence type="ECO:0000313" key="3">
    <source>
        <dbReference type="EMBL" id="GGI07127.1"/>
    </source>
</evidence>
<proteinExistence type="predicted"/>
<dbReference type="Proteomes" id="UP000650511">
    <property type="component" value="Unassembled WGS sequence"/>
</dbReference>
<keyword evidence="2" id="KW-1133">Transmembrane helix</keyword>
<keyword evidence="2" id="KW-0472">Membrane</keyword>
<feature type="region of interest" description="Disordered" evidence="1">
    <location>
        <begin position="1"/>
        <end position="20"/>
    </location>
</feature>
<evidence type="ECO:0000256" key="2">
    <source>
        <dbReference type="SAM" id="Phobius"/>
    </source>
</evidence>
<name>A0A8J3EU77_9ACTN</name>
<evidence type="ECO:0000256" key="1">
    <source>
        <dbReference type="SAM" id="MobiDB-lite"/>
    </source>
</evidence>
<dbReference type="AlphaFoldDB" id="A0A8J3EU77"/>
<dbReference type="EMBL" id="BMHA01000008">
    <property type="protein sequence ID" value="GGI07127.1"/>
    <property type="molecule type" value="Genomic_DNA"/>
</dbReference>